<dbReference type="Gene3D" id="3.90.180.10">
    <property type="entry name" value="Medium-chain alcohol dehydrogenases, catalytic domain"/>
    <property type="match status" value="1"/>
</dbReference>
<reference evidence="2" key="1">
    <citation type="journal article" date="2023" name="Int. J. Mol. Sci.">
        <title>Genomic and Metabolic Characterization of Plant Growth-Promoting Rhizobacteria Isolated from Nodules of Clovers Grown in Non-Farmed Soil.</title>
        <authorList>
            <person name="Wojcik M."/>
            <person name="Koper P."/>
            <person name="Zebracki K."/>
            <person name="Marczak M."/>
            <person name="Mazur A."/>
        </authorList>
    </citation>
    <scope>NUCLEOTIDE SEQUENCE [LARGE SCALE GENOMIC DNA]</scope>
    <source>
        <strain evidence="2">KB12</strain>
    </source>
</reference>
<dbReference type="InterPro" id="IPR011032">
    <property type="entry name" value="GroES-like_sf"/>
</dbReference>
<evidence type="ECO:0000313" key="2">
    <source>
        <dbReference type="Proteomes" id="UP001187203"/>
    </source>
</evidence>
<dbReference type="InterPro" id="IPR050700">
    <property type="entry name" value="YIM1/Zinc_Alcohol_DH_Fams"/>
</dbReference>
<organism evidence="1 2">
    <name type="scientific">Rhizobium brockwellii</name>
    <dbReference type="NCBI Taxonomy" id="3019932"/>
    <lineage>
        <taxon>Bacteria</taxon>
        <taxon>Pseudomonadati</taxon>
        <taxon>Pseudomonadota</taxon>
        <taxon>Alphaproteobacteria</taxon>
        <taxon>Hyphomicrobiales</taxon>
        <taxon>Rhizobiaceae</taxon>
        <taxon>Rhizobium/Agrobacterium group</taxon>
        <taxon>Rhizobium</taxon>
    </lineage>
</organism>
<dbReference type="SUPFAM" id="SSF50129">
    <property type="entry name" value="GroES-like"/>
    <property type="match status" value="1"/>
</dbReference>
<accession>A0ABU3YW25</accession>
<proteinExistence type="predicted"/>
<dbReference type="Gene3D" id="3.40.50.720">
    <property type="entry name" value="NAD(P)-binding Rossmann-like Domain"/>
    <property type="match status" value="1"/>
</dbReference>
<dbReference type="PANTHER" id="PTHR11695:SF294">
    <property type="entry name" value="RETICULON-4-INTERACTING PROTEIN 1, MITOCHONDRIAL"/>
    <property type="match status" value="1"/>
</dbReference>
<name>A0ABU3YW25_9HYPH</name>
<dbReference type="PANTHER" id="PTHR11695">
    <property type="entry name" value="ALCOHOL DEHYDROGENASE RELATED"/>
    <property type="match status" value="1"/>
</dbReference>
<comment type="caution">
    <text evidence="1">The sequence shown here is derived from an EMBL/GenBank/DDBJ whole genome shotgun (WGS) entry which is preliminary data.</text>
</comment>
<protein>
    <submittedName>
        <fullName evidence="1">Uncharacterized protein</fullName>
    </submittedName>
</protein>
<dbReference type="Proteomes" id="UP001187203">
    <property type="component" value="Unassembled WGS sequence"/>
</dbReference>
<dbReference type="EMBL" id="JAWJWI010000023">
    <property type="protein sequence ID" value="MDV4190023.1"/>
    <property type="molecule type" value="Genomic_DNA"/>
</dbReference>
<dbReference type="RefSeq" id="WP_245483549.1">
    <property type="nucleotide sequence ID" value="NZ_JAWJWH010000024.1"/>
</dbReference>
<sequence>MLGRDVRGEIAAAGDDVSSFLMGDEVFAFLSPEHGGYKEFVLARVDEVAARPRSLDQVGAAVVPLAGITGWQGLF</sequence>
<gene>
    <name evidence="1" type="ORF">R1523_31460</name>
</gene>
<keyword evidence="2" id="KW-1185">Reference proteome</keyword>
<evidence type="ECO:0000313" key="1">
    <source>
        <dbReference type="EMBL" id="MDV4190023.1"/>
    </source>
</evidence>